<comment type="caution">
    <text evidence="3">The sequence shown here is derived from an EMBL/GenBank/DDBJ whole genome shotgun (WGS) entry which is preliminary data.</text>
</comment>
<feature type="compositionally biased region" description="Low complexity" evidence="1">
    <location>
        <begin position="1"/>
        <end position="10"/>
    </location>
</feature>
<protein>
    <submittedName>
        <fullName evidence="3">Uncharacterized protein</fullName>
    </submittedName>
</protein>
<evidence type="ECO:0000313" key="4">
    <source>
        <dbReference type="Proteomes" id="UP000460272"/>
    </source>
</evidence>
<dbReference type="RefSeq" id="WP_145851365.1">
    <property type="nucleotide sequence ID" value="NZ_RPFW01000001.1"/>
</dbReference>
<reference evidence="3 4" key="1">
    <citation type="submission" date="2018-11" db="EMBL/GenBank/DDBJ databases">
        <title>Trebonia kvetii gen.nov., sp.nov., a novel acidophilic actinobacterium, and proposal of the new actinobacterial family Treboniaceae fam. nov.</title>
        <authorList>
            <person name="Rapoport D."/>
            <person name="Sagova-Mareckova M."/>
            <person name="Sedlacek I."/>
            <person name="Provaznik J."/>
            <person name="Kralova S."/>
            <person name="Pavlinic D."/>
            <person name="Benes V."/>
            <person name="Kopecky J."/>
        </authorList>
    </citation>
    <scope>NUCLEOTIDE SEQUENCE [LARGE SCALE GENOMIC DNA]</scope>
    <source>
        <strain evidence="3 4">15Tr583</strain>
    </source>
</reference>
<evidence type="ECO:0000256" key="2">
    <source>
        <dbReference type="SAM" id="Phobius"/>
    </source>
</evidence>
<keyword evidence="2" id="KW-0812">Transmembrane</keyword>
<evidence type="ECO:0000256" key="1">
    <source>
        <dbReference type="SAM" id="MobiDB-lite"/>
    </source>
</evidence>
<proteinExistence type="predicted"/>
<evidence type="ECO:0000313" key="3">
    <source>
        <dbReference type="EMBL" id="TVZ06612.1"/>
    </source>
</evidence>
<dbReference type="AlphaFoldDB" id="A0A6P2C595"/>
<organism evidence="3 4">
    <name type="scientific">Trebonia kvetii</name>
    <dbReference type="NCBI Taxonomy" id="2480626"/>
    <lineage>
        <taxon>Bacteria</taxon>
        <taxon>Bacillati</taxon>
        <taxon>Actinomycetota</taxon>
        <taxon>Actinomycetes</taxon>
        <taxon>Streptosporangiales</taxon>
        <taxon>Treboniaceae</taxon>
        <taxon>Trebonia</taxon>
    </lineage>
</organism>
<dbReference type="EMBL" id="RPFW01000001">
    <property type="protein sequence ID" value="TVZ06612.1"/>
    <property type="molecule type" value="Genomic_DNA"/>
</dbReference>
<feature type="transmembrane region" description="Helical" evidence="2">
    <location>
        <begin position="39"/>
        <end position="65"/>
    </location>
</feature>
<keyword evidence="4" id="KW-1185">Reference proteome</keyword>
<name>A0A6P2C595_9ACTN</name>
<accession>A0A6P2C595</accession>
<gene>
    <name evidence="3" type="ORF">EAS64_04280</name>
</gene>
<dbReference type="OrthoDB" id="156718at2"/>
<keyword evidence="2" id="KW-1133">Transmembrane helix</keyword>
<keyword evidence="2" id="KW-0472">Membrane</keyword>
<feature type="transmembrane region" description="Helical" evidence="2">
    <location>
        <begin position="217"/>
        <end position="241"/>
    </location>
</feature>
<feature type="region of interest" description="Disordered" evidence="1">
    <location>
        <begin position="1"/>
        <end position="30"/>
    </location>
</feature>
<dbReference type="Proteomes" id="UP000460272">
    <property type="component" value="Unassembled WGS sequence"/>
</dbReference>
<sequence>MATGIPSGAIAGAGGPREPDGTPGLPPARPGGGWTAGRVITVVIGSVLALVSLGLLGGGGTLMWANQALRQGGYVTTGTVTYSTSGSALASERMSMGWGWLLSGLVGDVRLRVTATGPGTPVFVAIGPAGQVSAYLSGTAYTTVTGTRTGDLVIQHGTARPAPPRTAGIWVAQAAGTGTQALRWTAESGDWMAVAMNPDGSPGLAVRADAGVSAPMLFRLAVELVIGGILVGALAAALLAVPVRLASGAR</sequence>